<dbReference type="AlphaFoldDB" id="A0A1B2IWK4"/>
<name>A0A1B2IWK4_9LACO</name>
<sequence length="217" mass="24691">MIQQTPRRTMPNGELLSQKLGLSDPYQPLLQAEVIEALKTLFDSHAGQKLYQGTVQNLIQIISSMDDSNPDLGDIKKVIKKKEITFKNKILQTIDNDLEETAGFAFSSSVRQKTNSAMLEGLQGIGLTKIANDFYYYVGSDKALKLSVNRAVMLRKLVVLDGDDSAVEKEFPDFSKMMSVEFVRNGQYTVLPYPVKYLREFWNYEQRIHPIDPAKFE</sequence>
<organism evidence="1 2">
    <name type="scientific">Secundilactobacillus paracollinoides</name>
    <dbReference type="NCBI Taxonomy" id="240427"/>
    <lineage>
        <taxon>Bacteria</taxon>
        <taxon>Bacillati</taxon>
        <taxon>Bacillota</taxon>
        <taxon>Bacilli</taxon>
        <taxon>Lactobacillales</taxon>
        <taxon>Lactobacillaceae</taxon>
        <taxon>Secundilactobacillus</taxon>
    </lineage>
</organism>
<dbReference type="OrthoDB" id="5826790at2"/>
<proteinExistence type="predicted"/>
<dbReference type="EMBL" id="CP014924">
    <property type="protein sequence ID" value="ANZ66456.1"/>
    <property type="molecule type" value="Genomic_DNA"/>
</dbReference>
<reference evidence="1 2" key="1">
    <citation type="submission" date="2016-03" db="EMBL/GenBank/DDBJ databases">
        <title>Pediococcus and Lactobacillus from brewery environment - whole genome sequencing and assembly.</title>
        <authorList>
            <person name="Behr J."/>
            <person name="Geissler A.J."/>
            <person name="Vogel R.F."/>
        </authorList>
    </citation>
    <scope>NUCLEOTIDE SEQUENCE [LARGE SCALE GENOMIC DNA]</scope>
    <source>
        <strain evidence="1 2">TMW 1.1995</strain>
    </source>
</reference>
<protein>
    <submittedName>
        <fullName evidence="1">Uncharacterized protein</fullName>
    </submittedName>
</protein>
<keyword evidence="2" id="KW-1185">Reference proteome</keyword>
<gene>
    <name evidence="1" type="ORF">AYR63_04450</name>
</gene>
<dbReference type="Proteomes" id="UP000093267">
    <property type="component" value="Chromosome"/>
</dbReference>
<dbReference type="KEGG" id="lpd:AYR62_13220"/>
<dbReference type="STRING" id="240427.AYR62_13220"/>
<evidence type="ECO:0000313" key="2">
    <source>
        <dbReference type="Proteomes" id="UP000093267"/>
    </source>
</evidence>
<dbReference type="RefSeq" id="WP_054708192.1">
    <property type="nucleotide sequence ID" value="NZ_CP014912.1"/>
</dbReference>
<evidence type="ECO:0000313" key="1">
    <source>
        <dbReference type="EMBL" id="ANZ66456.1"/>
    </source>
</evidence>
<accession>A0A1B2IWK4</accession>